<proteinExistence type="predicted"/>
<protein>
    <submittedName>
        <fullName evidence="3">Hpt domain-containing protein</fullName>
    </submittedName>
</protein>
<organism evidence="3 4">
    <name type="scientific">Neolewinella agarilytica</name>
    <dbReference type="NCBI Taxonomy" id="478744"/>
    <lineage>
        <taxon>Bacteria</taxon>
        <taxon>Pseudomonadati</taxon>
        <taxon>Bacteroidota</taxon>
        <taxon>Saprospiria</taxon>
        <taxon>Saprospirales</taxon>
        <taxon>Lewinellaceae</taxon>
        <taxon>Neolewinella</taxon>
    </lineage>
</organism>
<dbReference type="GO" id="GO:0000160">
    <property type="term" value="P:phosphorelay signal transduction system"/>
    <property type="evidence" value="ECO:0007669"/>
    <property type="project" value="InterPro"/>
</dbReference>
<sequence length="103" mass="11603">MASGDLSFKQELIDVYLRDLTQMKRQLSKAFSERDFVSLKRVFHTLKSNAKVLGSDSLSALCLVLEKASEGKDLKRVASLLPEFSSQVKMHERDLKKSIKGLS</sequence>
<dbReference type="SUPFAM" id="SSF47226">
    <property type="entry name" value="Histidine-containing phosphotransfer domain, HPT domain"/>
    <property type="match status" value="1"/>
</dbReference>
<dbReference type="InterPro" id="IPR008207">
    <property type="entry name" value="Sig_transdc_His_kin_Hpt_dom"/>
</dbReference>
<evidence type="ECO:0000313" key="3">
    <source>
        <dbReference type="EMBL" id="SEQ64039.1"/>
    </source>
</evidence>
<reference evidence="4" key="1">
    <citation type="submission" date="2016-10" db="EMBL/GenBank/DDBJ databases">
        <authorList>
            <person name="Varghese N."/>
            <person name="Submissions S."/>
        </authorList>
    </citation>
    <scope>NUCLEOTIDE SEQUENCE [LARGE SCALE GENOMIC DNA]</scope>
    <source>
        <strain evidence="4">DSM 24740</strain>
    </source>
</reference>
<feature type="modified residue" description="Phosphohistidine" evidence="1">
    <location>
        <position position="44"/>
    </location>
</feature>
<dbReference type="STRING" id="478744.SAMN05444359_11331"/>
<dbReference type="Proteomes" id="UP000199021">
    <property type="component" value="Unassembled WGS sequence"/>
</dbReference>
<keyword evidence="1" id="KW-0597">Phosphoprotein</keyword>
<dbReference type="Gene3D" id="1.20.120.160">
    <property type="entry name" value="HPT domain"/>
    <property type="match status" value="1"/>
</dbReference>
<feature type="domain" description="HPt" evidence="2">
    <location>
        <begin position="5"/>
        <end position="98"/>
    </location>
</feature>
<evidence type="ECO:0000313" key="4">
    <source>
        <dbReference type="Proteomes" id="UP000199021"/>
    </source>
</evidence>
<name>A0A1H9HNW7_9BACT</name>
<dbReference type="InterPro" id="IPR036641">
    <property type="entry name" value="HPT_dom_sf"/>
</dbReference>
<keyword evidence="4" id="KW-1185">Reference proteome</keyword>
<dbReference type="EMBL" id="FOFB01000013">
    <property type="protein sequence ID" value="SEQ64039.1"/>
    <property type="molecule type" value="Genomic_DNA"/>
</dbReference>
<dbReference type="PROSITE" id="PS50894">
    <property type="entry name" value="HPT"/>
    <property type="match status" value="1"/>
</dbReference>
<dbReference type="InParanoid" id="A0A1H9HNW7"/>
<dbReference type="AlphaFoldDB" id="A0A1H9HNW7"/>
<gene>
    <name evidence="3" type="ORF">SAMN05444359_11331</name>
</gene>
<accession>A0A1H9HNW7</accession>
<evidence type="ECO:0000259" key="2">
    <source>
        <dbReference type="PROSITE" id="PS50894"/>
    </source>
</evidence>
<evidence type="ECO:0000256" key="1">
    <source>
        <dbReference type="PROSITE-ProRule" id="PRU00110"/>
    </source>
</evidence>
<dbReference type="Pfam" id="PF01627">
    <property type="entry name" value="Hpt"/>
    <property type="match status" value="1"/>
</dbReference>
<dbReference type="GO" id="GO:0004672">
    <property type="term" value="F:protein kinase activity"/>
    <property type="evidence" value="ECO:0007669"/>
    <property type="project" value="UniProtKB-ARBA"/>
</dbReference>